<proteinExistence type="predicted"/>
<sequence length="63" mass="6541">GSGRAPAGAVLGQAEVSWQGAEFGLLGFAVDVDPSDGVPFLDVIHVLQEVQVQVKAVRRLQGV</sequence>
<accession>A0A091MNM2</accession>
<evidence type="ECO:0000313" key="2">
    <source>
        <dbReference type="Proteomes" id="UP000053537"/>
    </source>
</evidence>
<feature type="non-terminal residue" evidence="1">
    <location>
        <position position="1"/>
    </location>
</feature>
<dbReference type="EMBL" id="KK831579">
    <property type="protein sequence ID" value="KFP76895.1"/>
    <property type="molecule type" value="Genomic_DNA"/>
</dbReference>
<dbReference type="AlphaFoldDB" id="A0A091MNM2"/>
<name>A0A091MNM2_9PASS</name>
<reference evidence="1 2" key="1">
    <citation type="submission" date="2014-04" db="EMBL/GenBank/DDBJ databases">
        <title>Genome evolution of avian class.</title>
        <authorList>
            <person name="Zhang G."/>
            <person name="Li C."/>
        </authorList>
    </citation>
    <scope>NUCLEOTIDE SEQUENCE [LARGE SCALE GENOMIC DNA]</scope>
    <source>
        <strain evidence="1">BGI_N310</strain>
    </source>
</reference>
<gene>
    <name evidence="1" type="ORF">N310_12817</name>
</gene>
<dbReference type="Proteomes" id="UP000053537">
    <property type="component" value="Unassembled WGS sequence"/>
</dbReference>
<organism evidence="1 2">
    <name type="scientific">Acanthisitta chloris</name>
    <name type="common">rifleman</name>
    <dbReference type="NCBI Taxonomy" id="57068"/>
    <lineage>
        <taxon>Eukaryota</taxon>
        <taxon>Metazoa</taxon>
        <taxon>Chordata</taxon>
        <taxon>Craniata</taxon>
        <taxon>Vertebrata</taxon>
        <taxon>Euteleostomi</taxon>
        <taxon>Archelosauria</taxon>
        <taxon>Archosauria</taxon>
        <taxon>Dinosauria</taxon>
        <taxon>Saurischia</taxon>
        <taxon>Theropoda</taxon>
        <taxon>Coelurosauria</taxon>
        <taxon>Aves</taxon>
        <taxon>Neognathae</taxon>
        <taxon>Neoaves</taxon>
        <taxon>Telluraves</taxon>
        <taxon>Australaves</taxon>
        <taxon>Passeriformes</taxon>
        <taxon>Acanthisittidae</taxon>
        <taxon>Acanthisitta</taxon>
    </lineage>
</organism>
<feature type="non-terminal residue" evidence="1">
    <location>
        <position position="63"/>
    </location>
</feature>
<evidence type="ECO:0000313" key="1">
    <source>
        <dbReference type="EMBL" id="KFP76895.1"/>
    </source>
</evidence>
<protein>
    <submittedName>
        <fullName evidence="1">Uncharacterized protein</fullName>
    </submittedName>
</protein>
<keyword evidence="2" id="KW-1185">Reference proteome</keyword>